<name>A0ABR0PVI9_GOSAR</name>
<comment type="caution">
    <text evidence="1">The sequence shown here is derived from an EMBL/GenBank/DDBJ whole genome shotgun (WGS) entry which is preliminary data.</text>
</comment>
<organism evidence="1 2">
    <name type="scientific">Gossypium arboreum</name>
    <name type="common">Tree cotton</name>
    <name type="synonym">Gossypium nanking</name>
    <dbReference type="NCBI Taxonomy" id="29729"/>
    <lineage>
        <taxon>Eukaryota</taxon>
        <taxon>Viridiplantae</taxon>
        <taxon>Streptophyta</taxon>
        <taxon>Embryophyta</taxon>
        <taxon>Tracheophyta</taxon>
        <taxon>Spermatophyta</taxon>
        <taxon>Magnoliopsida</taxon>
        <taxon>eudicotyledons</taxon>
        <taxon>Gunneridae</taxon>
        <taxon>Pentapetalae</taxon>
        <taxon>rosids</taxon>
        <taxon>malvids</taxon>
        <taxon>Malvales</taxon>
        <taxon>Malvaceae</taxon>
        <taxon>Malvoideae</taxon>
        <taxon>Gossypium</taxon>
    </lineage>
</organism>
<sequence length="58" mass="6707">MNIVNEEVNLLVEADRPGKQQDGYISRLNAIFSQKADDVVQLQTQFANFEKLYRSITF</sequence>
<evidence type="ECO:0000313" key="2">
    <source>
        <dbReference type="Proteomes" id="UP001358586"/>
    </source>
</evidence>
<dbReference type="EMBL" id="JARKNE010000005">
    <property type="protein sequence ID" value="KAK5831009.1"/>
    <property type="molecule type" value="Genomic_DNA"/>
</dbReference>
<keyword evidence="2" id="KW-1185">Reference proteome</keyword>
<proteinExistence type="predicted"/>
<accession>A0ABR0PVI9</accession>
<dbReference type="Proteomes" id="UP001358586">
    <property type="component" value="Chromosome 5"/>
</dbReference>
<evidence type="ECO:0000313" key="1">
    <source>
        <dbReference type="EMBL" id="KAK5831009.1"/>
    </source>
</evidence>
<protein>
    <submittedName>
        <fullName evidence="1">Uncharacterized protein</fullName>
    </submittedName>
</protein>
<gene>
    <name evidence="1" type="ORF">PVK06_014804</name>
</gene>
<reference evidence="1 2" key="1">
    <citation type="submission" date="2023-03" db="EMBL/GenBank/DDBJ databases">
        <title>WGS of Gossypium arboreum.</title>
        <authorList>
            <person name="Yu D."/>
        </authorList>
    </citation>
    <scope>NUCLEOTIDE SEQUENCE [LARGE SCALE GENOMIC DNA]</scope>
    <source>
        <tissue evidence="1">Leaf</tissue>
    </source>
</reference>